<gene>
    <name evidence="5" type="ORF">RDB_LOCUS188924</name>
</gene>
<dbReference type="InterPro" id="IPR051601">
    <property type="entry name" value="Serine_prot/Carboxylest_S33"/>
</dbReference>
<name>A0A8H3ECA4_9AGAM</name>
<feature type="domain" description="AB hydrolase-1" evidence="3">
    <location>
        <begin position="127"/>
        <end position="321"/>
    </location>
</feature>
<organism evidence="5 6">
    <name type="scientific">Rhizoctonia solani</name>
    <dbReference type="NCBI Taxonomy" id="456999"/>
    <lineage>
        <taxon>Eukaryota</taxon>
        <taxon>Fungi</taxon>
        <taxon>Dikarya</taxon>
        <taxon>Basidiomycota</taxon>
        <taxon>Agaricomycotina</taxon>
        <taxon>Agaricomycetes</taxon>
        <taxon>Cantharellales</taxon>
        <taxon>Ceratobasidiaceae</taxon>
        <taxon>Rhizoctonia</taxon>
    </lineage>
</organism>
<reference evidence="5" key="1">
    <citation type="submission" date="2021-01" db="EMBL/GenBank/DDBJ databases">
        <authorList>
            <person name="Kaushik A."/>
        </authorList>
    </citation>
    <scope>NUCLEOTIDE SEQUENCE</scope>
    <source>
        <strain evidence="5">AG5</strain>
    </source>
</reference>
<dbReference type="Pfam" id="PF08386">
    <property type="entry name" value="Abhydrolase_4"/>
    <property type="match status" value="1"/>
</dbReference>
<evidence type="ECO:0000313" key="5">
    <source>
        <dbReference type="EMBL" id="CAE7232063.1"/>
    </source>
</evidence>
<accession>A0A8H3ECA4</accession>
<dbReference type="InterPro" id="IPR000073">
    <property type="entry name" value="AB_hydrolase_1"/>
</dbReference>
<proteinExistence type="inferred from homology"/>
<sequence>MAVINLLTINLSMEKGDLSESSIICESMDRRSQHVQLSQRRVSTGKLWLAASALVAGWHLYHLACKPSMHMAPIPHTDKIEWTNCGVNLECGRLLVPLDHHNKSLGHANLAVGRYLAKNRTSRLGSLFVNPGGPGGSGLSLLHSAGSALAALLDDRYDIVSWDPRGVNGTTPRVDCFASQTDQDIAFAHTYQDVGFEARNLSNPVDRAVYAQQIRKADAENAAIAELCLDRAGEALRHVGTATVVRDLELLSRIIEGPEKLVNYWGFSYGTVVGSYFVNMFPERVGKVIIDGVVDPVRWTTISAHEWSKWDLVDAEKVYTNFIDTCAEVGPERCALNTNKTSTPAAIRKVIDDFLDSLYERPLPVPHGEQPYILTSGMVRNLIFVHMYSPRGWPTLAEQISAGIKGDGAPIMNAMLNTIELNTTRKAETSLAIEAVICVDGPEVYGVEPQKAVESIIEEKVLAYEQASTHFTAIEVVSMWCHHWKSREAERYVGPFNHTTLANEILVIGNTADPITPVVNARTVNRLLPQSRLIVQDGSGHCSLAMASTCTAKAIRGYFLDGVLPPNGTICNTVERLFPEKEAPAQAKVWLSPMTIVSEADAQLAGVMRNLGIAMEPFVGLR</sequence>
<evidence type="ECO:0008006" key="7">
    <source>
        <dbReference type="Google" id="ProtNLM"/>
    </source>
</evidence>
<evidence type="ECO:0000259" key="3">
    <source>
        <dbReference type="Pfam" id="PF00561"/>
    </source>
</evidence>
<comment type="caution">
    <text evidence="5">The sequence shown here is derived from an EMBL/GenBank/DDBJ whole genome shotgun (WGS) entry which is preliminary data.</text>
</comment>
<dbReference type="Proteomes" id="UP000663827">
    <property type="component" value="Unassembled WGS sequence"/>
</dbReference>
<keyword evidence="2" id="KW-0378">Hydrolase</keyword>
<feature type="domain" description="Peptidase S33 tripeptidyl aminopeptidase-like C-terminal" evidence="4">
    <location>
        <begin position="478"/>
        <end position="571"/>
    </location>
</feature>
<dbReference type="PANTHER" id="PTHR43248">
    <property type="entry name" value="2-SUCCINYL-6-HYDROXY-2,4-CYCLOHEXADIENE-1-CARBOXYLATE SYNTHASE"/>
    <property type="match status" value="1"/>
</dbReference>
<dbReference type="EMBL" id="CAJNJQ010006581">
    <property type="protein sequence ID" value="CAE7232063.1"/>
    <property type="molecule type" value="Genomic_DNA"/>
</dbReference>
<dbReference type="InterPro" id="IPR029058">
    <property type="entry name" value="AB_hydrolase_fold"/>
</dbReference>
<dbReference type="PANTHER" id="PTHR43248:SF25">
    <property type="entry name" value="AB HYDROLASE-1 DOMAIN-CONTAINING PROTEIN-RELATED"/>
    <property type="match status" value="1"/>
</dbReference>
<dbReference type="GO" id="GO:0016787">
    <property type="term" value="F:hydrolase activity"/>
    <property type="evidence" value="ECO:0007669"/>
    <property type="project" value="UniProtKB-KW"/>
</dbReference>
<dbReference type="InterPro" id="IPR013595">
    <property type="entry name" value="Pept_S33_TAP-like_C"/>
</dbReference>
<dbReference type="Pfam" id="PF00561">
    <property type="entry name" value="Abhydrolase_1"/>
    <property type="match status" value="1"/>
</dbReference>
<dbReference type="SUPFAM" id="SSF53474">
    <property type="entry name" value="alpha/beta-Hydrolases"/>
    <property type="match status" value="1"/>
</dbReference>
<evidence type="ECO:0000313" key="6">
    <source>
        <dbReference type="Proteomes" id="UP000663827"/>
    </source>
</evidence>
<protein>
    <recommendedName>
        <fullName evidence="7">Alpha/beta-hydrolase</fullName>
    </recommendedName>
</protein>
<evidence type="ECO:0000256" key="2">
    <source>
        <dbReference type="ARBA" id="ARBA00022801"/>
    </source>
</evidence>
<evidence type="ECO:0000256" key="1">
    <source>
        <dbReference type="ARBA" id="ARBA00010088"/>
    </source>
</evidence>
<comment type="similarity">
    <text evidence="1">Belongs to the peptidase S33 family.</text>
</comment>
<dbReference type="Gene3D" id="3.40.50.1820">
    <property type="entry name" value="alpha/beta hydrolase"/>
    <property type="match status" value="1"/>
</dbReference>
<evidence type="ECO:0000259" key="4">
    <source>
        <dbReference type="Pfam" id="PF08386"/>
    </source>
</evidence>
<dbReference type="AlphaFoldDB" id="A0A8H3ECA4"/>